<evidence type="ECO:0000256" key="2">
    <source>
        <dbReference type="ARBA" id="ARBA00022723"/>
    </source>
</evidence>
<dbReference type="EMBL" id="UZAN01045868">
    <property type="protein sequence ID" value="VDP83328.1"/>
    <property type="molecule type" value="Genomic_DNA"/>
</dbReference>
<keyword evidence="4" id="KW-0862">Zinc</keyword>
<evidence type="ECO:0000256" key="1">
    <source>
        <dbReference type="ARBA" id="ARBA00004492"/>
    </source>
</evidence>
<evidence type="ECO:0000313" key="6">
    <source>
        <dbReference type="Proteomes" id="UP000272942"/>
    </source>
</evidence>
<evidence type="ECO:0000313" key="5">
    <source>
        <dbReference type="EMBL" id="VDP83328.1"/>
    </source>
</evidence>
<comment type="subcellular location">
    <subcellularLocation>
        <location evidence="1">Late endosome membrane</location>
        <topology evidence="1">Peripheral membrane protein</topology>
        <orientation evidence="1">Cytoplasmic side</orientation>
    </subcellularLocation>
</comment>
<evidence type="ECO:0000256" key="3">
    <source>
        <dbReference type="ARBA" id="ARBA00022771"/>
    </source>
</evidence>
<dbReference type="GO" id="GO:0007033">
    <property type="term" value="P:vacuole organization"/>
    <property type="evidence" value="ECO:0007669"/>
    <property type="project" value="TreeGrafter"/>
</dbReference>
<dbReference type="GO" id="GO:0031902">
    <property type="term" value="C:late endosome membrane"/>
    <property type="evidence" value="ECO:0007669"/>
    <property type="project" value="UniProtKB-SubCell"/>
</dbReference>
<dbReference type="GO" id="GO:0030674">
    <property type="term" value="F:protein-macromolecule adaptor activity"/>
    <property type="evidence" value="ECO:0007669"/>
    <property type="project" value="TreeGrafter"/>
</dbReference>
<keyword evidence="6" id="KW-1185">Reference proteome</keyword>
<keyword evidence="2" id="KW-0479">Metal-binding</keyword>
<gene>
    <name evidence="5" type="ORF">ECPE_LOCUS8355</name>
</gene>
<proteinExistence type="predicted"/>
<dbReference type="PANTHER" id="PTHR23323">
    <property type="entry name" value="VACUOLAR PROTEIN SORTING-ASSOCIATED PROTEIN"/>
    <property type="match status" value="1"/>
</dbReference>
<dbReference type="Proteomes" id="UP000272942">
    <property type="component" value="Unassembled WGS sequence"/>
</dbReference>
<dbReference type="GO" id="GO:0030897">
    <property type="term" value="C:HOPS complex"/>
    <property type="evidence" value="ECO:0007669"/>
    <property type="project" value="TreeGrafter"/>
</dbReference>
<protein>
    <submittedName>
        <fullName evidence="5">Uncharacterized protein</fullName>
    </submittedName>
</protein>
<reference evidence="5 6" key="1">
    <citation type="submission" date="2018-11" db="EMBL/GenBank/DDBJ databases">
        <authorList>
            <consortium name="Pathogen Informatics"/>
        </authorList>
    </citation>
    <scope>NUCLEOTIDE SEQUENCE [LARGE SCALE GENOMIC DNA]</scope>
    <source>
        <strain evidence="5 6">Egypt</strain>
    </source>
</reference>
<dbReference type="GO" id="GO:0006904">
    <property type="term" value="P:vesicle docking involved in exocytosis"/>
    <property type="evidence" value="ECO:0007669"/>
    <property type="project" value="TreeGrafter"/>
</dbReference>
<dbReference type="OrthoDB" id="1845386at2759"/>
<accession>A0A3P8HHI5</accession>
<dbReference type="PANTHER" id="PTHR23323:SF26">
    <property type="entry name" value="VACUOLAR PROTEIN SORTING-ASSOCIATED PROTEIN 18 HOMOLOG"/>
    <property type="match status" value="1"/>
</dbReference>
<keyword evidence="3" id="KW-0863">Zinc-finger</keyword>
<dbReference type="GO" id="GO:0008270">
    <property type="term" value="F:zinc ion binding"/>
    <property type="evidence" value="ECO:0007669"/>
    <property type="project" value="UniProtKB-KW"/>
</dbReference>
<dbReference type="AlphaFoldDB" id="A0A3P8HHI5"/>
<organism evidence="5 6">
    <name type="scientific">Echinostoma caproni</name>
    <dbReference type="NCBI Taxonomy" id="27848"/>
    <lineage>
        <taxon>Eukaryota</taxon>
        <taxon>Metazoa</taxon>
        <taxon>Spiralia</taxon>
        <taxon>Lophotrochozoa</taxon>
        <taxon>Platyhelminthes</taxon>
        <taxon>Trematoda</taxon>
        <taxon>Digenea</taxon>
        <taxon>Plagiorchiida</taxon>
        <taxon>Echinostomata</taxon>
        <taxon>Echinostomatoidea</taxon>
        <taxon>Echinostomatidae</taxon>
        <taxon>Echinostoma</taxon>
    </lineage>
</organism>
<dbReference type="GO" id="GO:0048284">
    <property type="term" value="P:organelle fusion"/>
    <property type="evidence" value="ECO:0007669"/>
    <property type="project" value="TreeGrafter"/>
</dbReference>
<sequence>MRFSQLPFHQDASLAPVPQGLAVMDDHDVLDAILHGVDGSGPVRMPKLMSTGCQSKLGMSIESSAPLRTLISSRLNELIKSQSESTNKKPNNLELSQVCGVSSQINQIMLLTLWLGELLLSEMGYLRESLSKEDGDEMLQSRLQATRDEFQQLFTLPEVLKFLPDIKVLLYELIESYGNHEEMVFVTELMGDYPRLVDHYMRLGMYKEALDTFVSEPRSCLDRMYEHAVTLVLHETERVVQIWLRLGKRLNPPRLLPAILLLTPAHAIRYLQAVVERQACEQAVHHLLIWLYAQTNSGKASVTEPEPESKDSLTIYLENVSAQNTDLGPFEEPTNLWELSQTLMTTDTVVFPNQNIQSPDITTPHGSRLPQLALPFDPGFALRTCKEVGHLYGTIHLLKLMGMHQQALQTALQAKMNVMAKDIAKTETLSKEKRRALWLELARHVIAEQSQPQEATQLLRECTLLRLDDILPCFHEFVTIDEFKMSETERLRIATCHPARCFLGHFF</sequence>
<dbReference type="GO" id="GO:0007032">
    <property type="term" value="P:endosome organization"/>
    <property type="evidence" value="ECO:0007669"/>
    <property type="project" value="TreeGrafter"/>
</dbReference>
<evidence type="ECO:0000256" key="4">
    <source>
        <dbReference type="ARBA" id="ARBA00022833"/>
    </source>
</evidence>
<name>A0A3P8HHI5_9TREM</name>